<sequence length="54" mass="5648">MLFVVYLILLVGGMALVGLSFALPLPALMFVLGVLCIAAAVAVPITASAFEQRR</sequence>
<dbReference type="EMBL" id="JAEUAX010000005">
    <property type="protein sequence ID" value="MBW9110313.1"/>
    <property type="molecule type" value="Genomic_DNA"/>
</dbReference>
<reference evidence="2 3" key="1">
    <citation type="journal article" date="2021" name="MBio">
        <title>Poor Competitiveness of Bradyrhizobium in Pigeon Pea Root Colonization in Indian Soils.</title>
        <authorList>
            <person name="Chalasani D."/>
            <person name="Basu A."/>
            <person name="Pullabhotla S.V.S.R.N."/>
            <person name="Jorrin B."/>
            <person name="Neal A.L."/>
            <person name="Poole P.S."/>
            <person name="Podile A.R."/>
            <person name="Tkacz A."/>
        </authorList>
    </citation>
    <scope>NUCLEOTIDE SEQUENCE [LARGE SCALE GENOMIC DNA]</scope>
    <source>
        <strain evidence="2 3">HU12</strain>
    </source>
</reference>
<keyword evidence="1" id="KW-0472">Membrane</keyword>
<evidence type="ECO:0000313" key="3">
    <source>
        <dbReference type="Proteomes" id="UP000777440"/>
    </source>
</evidence>
<keyword evidence="1" id="KW-0812">Transmembrane</keyword>
<name>A0ABS7HZ13_9MICO</name>
<dbReference type="RefSeq" id="WP_220289126.1">
    <property type="nucleotide sequence ID" value="NZ_JAEUAX010000005.1"/>
</dbReference>
<accession>A0ABS7HZ13</accession>
<evidence type="ECO:0000256" key="1">
    <source>
        <dbReference type="SAM" id="Phobius"/>
    </source>
</evidence>
<dbReference type="Proteomes" id="UP000777440">
    <property type="component" value="Unassembled WGS sequence"/>
</dbReference>
<organism evidence="2 3">
    <name type="scientific">Microbacterium ureisolvens</name>
    <dbReference type="NCBI Taxonomy" id="2781186"/>
    <lineage>
        <taxon>Bacteria</taxon>
        <taxon>Bacillati</taxon>
        <taxon>Actinomycetota</taxon>
        <taxon>Actinomycetes</taxon>
        <taxon>Micrococcales</taxon>
        <taxon>Microbacteriaceae</taxon>
        <taxon>Microbacterium</taxon>
    </lineage>
</organism>
<feature type="transmembrane region" description="Helical" evidence="1">
    <location>
        <begin position="32"/>
        <end position="50"/>
    </location>
</feature>
<keyword evidence="1" id="KW-1133">Transmembrane helix</keyword>
<comment type="caution">
    <text evidence="2">The sequence shown here is derived from an EMBL/GenBank/DDBJ whole genome shotgun (WGS) entry which is preliminary data.</text>
</comment>
<proteinExistence type="predicted"/>
<protein>
    <submittedName>
        <fullName evidence="2">Uncharacterized protein</fullName>
    </submittedName>
</protein>
<keyword evidence="3" id="KW-1185">Reference proteome</keyword>
<evidence type="ECO:0000313" key="2">
    <source>
        <dbReference type="EMBL" id="MBW9110313.1"/>
    </source>
</evidence>
<gene>
    <name evidence="2" type="ORF">JNB61_11065</name>
</gene>